<organism evidence="3">
    <name type="scientific">seawater metagenome</name>
    <dbReference type="NCBI Taxonomy" id="1561972"/>
    <lineage>
        <taxon>unclassified sequences</taxon>
        <taxon>metagenomes</taxon>
        <taxon>ecological metagenomes</taxon>
    </lineage>
</organism>
<dbReference type="InterPro" id="IPR022163">
    <property type="entry name" value="GTP_CH_N"/>
</dbReference>
<dbReference type="InterPro" id="IPR032677">
    <property type="entry name" value="GTP_cyclohydro_II"/>
</dbReference>
<sequence length="715" mass="82623">MVSWKILNKDYNQRKYIGFVGADNSDMYVLAKAKYDIDIYKNLSNKSPDEFVDPDLDYLIKKNIKKKNINKIVSLNPYGLYSNAPSIAAVRAKLDLKNIINYTKDGNIVDENGLVNCLKVAINYTWYLNGIATRLGINEDKLRNTFYEYYKNSDFLDYTKQIYLPNLGGISLFVFGDLKKLEDKKTEITVRIHDACLNSDCFRGTICTCSPYLMWAIENCIQTAQKGGVGIIFYFKKEGRCLGEVVKFRVYSARAGHKDGDVSEKYFMHTKNIAGIEDIRFQELMPDPLLWLGIKKITNLYSMSNIKYSALNKMGIYAENRYDLPLSLIPPQAHVEIDAKIKEGYFANENNLKDISKTRELCHFIYNYVENNQSKYFKINSNIISKQILNLGKFIKERYPNFSPTNHSRLEHLLGWKDLVKSWKCSLKEKIMRMIDLIFVSVFLDAGAGNEWSYKLKDKKYTRSEGIGMAVMNMFISGCFSDDIKQPFRVDAKKLIAFKVQNIKEGFQYTTKNKIIGIEGRHKNLVKLGHELLKNKHFGNDDCRPGNILKECFNDEINLESFYKAIFSLSNVSNDIGHHKNLNISVPYHKLLQWLSYSLLDLFEEFRIHIPNNNYLTALPEYRNAGFLIDTQIIELKNKDDFKKSHNMLSDFVIELRALTVHLIDIIHKKFNELHDTNLTMSQVLQGGTWALGRKLAEKRNGDPPLIFDIKGTIF</sequence>
<dbReference type="SUPFAM" id="SSF142695">
    <property type="entry name" value="RibA-like"/>
    <property type="match status" value="1"/>
</dbReference>
<protein>
    <submittedName>
        <fullName evidence="3">Uncharacterized protein</fullName>
    </submittedName>
</protein>
<name>A0A5E8CIR5_9ZZZZ</name>
<evidence type="ECO:0000313" key="3">
    <source>
        <dbReference type="EMBL" id="VVU94564.1"/>
    </source>
</evidence>
<dbReference type="Gene3D" id="3.40.50.10990">
    <property type="entry name" value="GTP cyclohydrolase II"/>
    <property type="match status" value="1"/>
</dbReference>
<dbReference type="InterPro" id="IPR012469">
    <property type="entry name" value="DUF1688"/>
</dbReference>
<dbReference type="EMBL" id="CABVLZ010000001">
    <property type="protein sequence ID" value="VVU94564.1"/>
    <property type="molecule type" value="Genomic_DNA"/>
</dbReference>
<evidence type="ECO:0000259" key="1">
    <source>
        <dbReference type="Pfam" id="PF00925"/>
    </source>
</evidence>
<dbReference type="PANTHER" id="PTHR47259:SF2">
    <property type="entry name" value="URACIL-REGULATED PROTEIN 1"/>
    <property type="match status" value="1"/>
</dbReference>
<dbReference type="Pfam" id="PF12471">
    <property type="entry name" value="GTP_CH_N"/>
    <property type="match status" value="1"/>
</dbReference>
<dbReference type="PANTHER" id="PTHR47259">
    <property type="match status" value="1"/>
</dbReference>
<reference evidence="3" key="1">
    <citation type="submission" date="2019-09" db="EMBL/GenBank/DDBJ databases">
        <authorList>
            <person name="Needham M D."/>
        </authorList>
    </citation>
    <scope>NUCLEOTIDE SEQUENCE</scope>
</reference>
<dbReference type="Pfam" id="PF07958">
    <property type="entry name" value="DUF1688"/>
    <property type="match status" value="1"/>
</dbReference>
<dbReference type="Pfam" id="PF00925">
    <property type="entry name" value="GTP_cyclohydro2"/>
    <property type="match status" value="1"/>
</dbReference>
<feature type="domain" description="GTP cyclohydrolase II" evidence="1">
    <location>
        <begin position="174"/>
        <end position="317"/>
    </location>
</feature>
<feature type="domain" description="GTP cyclohydrolase N-terminal" evidence="2">
    <location>
        <begin position="67"/>
        <end position="148"/>
    </location>
</feature>
<accession>A0A5E8CIR5</accession>
<dbReference type="AlphaFoldDB" id="A0A5E8CIR5"/>
<evidence type="ECO:0000259" key="2">
    <source>
        <dbReference type="Pfam" id="PF12471"/>
    </source>
</evidence>
<proteinExistence type="predicted"/>
<gene>
    <name evidence="3" type="ORF">CPAV1605_289</name>
</gene>
<dbReference type="InterPro" id="IPR036144">
    <property type="entry name" value="RibA-like_sf"/>
</dbReference>